<dbReference type="RefSeq" id="XP_067081478.1">
    <property type="nucleotide sequence ID" value="XM_067225377.1"/>
</dbReference>
<reference evidence="2" key="1">
    <citation type="submission" date="2016-09" db="EMBL/GenBank/DDBJ databases">
        <authorList>
            <person name="Hebert L."/>
            <person name="Moumen B."/>
        </authorList>
    </citation>
    <scope>NUCLEOTIDE SEQUENCE [LARGE SCALE GENOMIC DNA]</scope>
    <source>
        <strain evidence="2">OVI</strain>
    </source>
</reference>
<protein>
    <recommendedName>
        <fullName evidence="4">OCRE domain-containing protein</fullName>
    </recommendedName>
</protein>
<name>A0A1G4IEK7_TRYEQ</name>
<evidence type="ECO:0000313" key="2">
    <source>
        <dbReference type="EMBL" id="SCU70710.1"/>
    </source>
</evidence>
<evidence type="ECO:0000313" key="3">
    <source>
        <dbReference type="Proteomes" id="UP000195570"/>
    </source>
</evidence>
<comment type="caution">
    <text evidence="2">The sequence shown here is derived from an EMBL/GenBank/DDBJ whole genome shotgun (WGS) entry which is preliminary data.</text>
</comment>
<dbReference type="AlphaFoldDB" id="A0A1G4IEK7"/>
<dbReference type="EMBL" id="CZPT02001523">
    <property type="protein sequence ID" value="SCU70710.1"/>
    <property type="molecule type" value="Genomic_DNA"/>
</dbReference>
<evidence type="ECO:0008006" key="4">
    <source>
        <dbReference type="Google" id="ProtNLM"/>
    </source>
</evidence>
<feature type="region of interest" description="Disordered" evidence="1">
    <location>
        <begin position="1"/>
        <end position="93"/>
    </location>
</feature>
<proteinExistence type="predicted"/>
<evidence type="ECO:0000256" key="1">
    <source>
        <dbReference type="SAM" id="MobiDB-lite"/>
    </source>
</evidence>
<organism evidence="2 3">
    <name type="scientific">Trypanosoma equiperdum</name>
    <dbReference type="NCBI Taxonomy" id="5694"/>
    <lineage>
        <taxon>Eukaryota</taxon>
        <taxon>Discoba</taxon>
        <taxon>Euglenozoa</taxon>
        <taxon>Kinetoplastea</taxon>
        <taxon>Metakinetoplastina</taxon>
        <taxon>Trypanosomatida</taxon>
        <taxon>Trypanosomatidae</taxon>
        <taxon>Trypanosoma</taxon>
    </lineage>
</organism>
<dbReference type="VEuPathDB" id="TriTrypDB:TEOVI_000228400"/>
<gene>
    <name evidence="2" type="ORF">TEOVI_000228400</name>
</gene>
<sequence length="161" mass="17393">MGCGDSKVRQGGPSRPPPPRGGPNSASTKVEGRANGPNEETSRVESKGSAPPEPEVNSTPVPTKPLGNGVDNSGAEKTNAPPTGSAPPAQNCSQQIELDDEGNALVLPKGEWVRTEGTPFYYSDAENLYFHPPSCQFYDPTNEMWYDPEQDEWYRDDDPAE</sequence>
<keyword evidence="3" id="KW-1185">Reference proteome</keyword>
<dbReference type="GeneID" id="92376224"/>
<accession>A0A1G4IEK7</accession>
<dbReference type="Proteomes" id="UP000195570">
    <property type="component" value="Unassembled WGS sequence"/>
</dbReference>